<accession>A0A1G9CH90</accession>
<gene>
    <name evidence="2" type="ORF">SAMN05421874_108103</name>
</gene>
<dbReference type="Proteomes" id="UP000198683">
    <property type="component" value="Unassembled WGS sequence"/>
</dbReference>
<reference evidence="2 3" key="1">
    <citation type="submission" date="2016-10" db="EMBL/GenBank/DDBJ databases">
        <authorList>
            <person name="de Groot N.N."/>
        </authorList>
    </citation>
    <scope>NUCLEOTIDE SEQUENCE [LARGE SCALE GENOMIC DNA]</scope>
    <source>
        <strain evidence="2 3">CGMCC 4.5681</strain>
    </source>
</reference>
<proteinExistence type="predicted"/>
<dbReference type="RefSeq" id="WP_090765107.1">
    <property type="nucleotide sequence ID" value="NZ_FNFB01000008.1"/>
</dbReference>
<feature type="compositionally biased region" description="Low complexity" evidence="1">
    <location>
        <begin position="355"/>
        <end position="365"/>
    </location>
</feature>
<feature type="region of interest" description="Disordered" evidence="1">
    <location>
        <begin position="66"/>
        <end position="124"/>
    </location>
</feature>
<sequence length="908" mass="94829">MDIERAASGAEDRAEKNPWTLLPVMVVRNAGSPWDLVLSLAYPRAAEAAGQVARLERRAQRLLAAATGETTSPDPTPPPGEIPSPGLAPASGAAAGSCEVVPGAPGGGRLSRGTRGRLRDLRPLPPRTPGSVAWLADWNQATRLLEEARAALAGAVGGDAPPVRAAVAAMVTDERFLDALVRTSPGLYRDLRHGAEPGKVRRQLASRAQRLSTSSGTCGCFGPVGYGAVERAAAPGYTWQGPYVWPRRAAFTSARVVEALQQRVLTDPALLAGLVPRRTTWTGDVPDGAAFVAWCDGRRTLAEIAAETGIGMERAAAALAVAARRGLLVHDLCPPAGVCDPLGWLHERLAVRGVTVPPGTVPQQGAPDRDARPGMDAPGADAPVAAEETGCASVGECGLTGVPGPAGRGRAGRRRCGCGRTRTTGPPQEDGSGDDEAGAGGGVEASGRGVPAQRRALPATSQGRDGESLLGRRVGEIAELLGQYPVASPDVKLAVQRRIEALAGGGPGDGRVIVHEAVAGTLRVTAGGGLAADLRGRVPRVLDLLAEDADRTRRRANRQLAGRLGRGTFPLAEALRTTGELGSGHADPLSDRLAALVRDAPDGVAALDLSGLLDEPAAPAAPVLCTADVLVAASSLEAYEEGVTPLVVGGLHDTVLLTPWSLQFHEQSAARLAERDAAVERALDGFTVLNVVPHRSGGAPPPQLPGPVLELGGVAAGRSRRIGLDELYVRSDGRCATLHAQGMDEPLLLHDGEHATALNAELYTALSLPAVRLPRLPDLPHVPRLTWGNVVVTRRRWSVGQASLEALGRARGDGELLVEMARVREAAGLPVTFFAGSSRRRKPFYVDTRSPALIEALGRLGVTAGRLTLTETLPGPEECWLRDGEQRFAAEFRCVYLRPAASRRHSPA</sequence>
<keyword evidence="3" id="KW-1185">Reference proteome</keyword>
<evidence type="ECO:0000256" key="1">
    <source>
        <dbReference type="SAM" id="MobiDB-lite"/>
    </source>
</evidence>
<protein>
    <submittedName>
        <fullName evidence="2">Lantibiotic dehydratase, C terminus</fullName>
    </submittedName>
</protein>
<feature type="compositionally biased region" description="Low complexity" evidence="1">
    <location>
        <begin position="418"/>
        <end position="430"/>
    </location>
</feature>
<evidence type="ECO:0000313" key="3">
    <source>
        <dbReference type="Proteomes" id="UP000198683"/>
    </source>
</evidence>
<dbReference type="AlphaFoldDB" id="A0A1G9CH90"/>
<evidence type="ECO:0000313" key="2">
    <source>
        <dbReference type="EMBL" id="SDK50988.1"/>
    </source>
</evidence>
<dbReference type="OrthoDB" id="8428173at2"/>
<dbReference type="STRING" id="683260.SAMN05421874_108103"/>
<feature type="compositionally biased region" description="Low complexity" evidence="1">
    <location>
        <begin position="83"/>
        <end position="97"/>
    </location>
</feature>
<feature type="region of interest" description="Disordered" evidence="1">
    <location>
        <begin position="355"/>
        <end position="470"/>
    </location>
</feature>
<dbReference type="EMBL" id="FNFB01000008">
    <property type="protein sequence ID" value="SDK50988.1"/>
    <property type="molecule type" value="Genomic_DNA"/>
</dbReference>
<name>A0A1G9CH90_9ACTN</name>
<organism evidence="2 3">
    <name type="scientific">Nonomuraea maritima</name>
    <dbReference type="NCBI Taxonomy" id="683260"/>
    <lineage>
        <taxon>Bacteria</taxon>
        <taxon>Bacillati</taxon>
        <taxon>Actinomycetota</taxon>
        <taxon>Actinomycetes</taxon>
        <taxon>Streptosporangiales</taxon>
        <taxon>Streptosporangiaceae</taxon>
        <taxon>Nonomuraea</taxon>
    </lineage>
</organism>